<dbReference type="Proteomes" id="UP000063063">
    <property type="component" value="Chromosome 35"/>
</dbReference>
<gene>
    <name evidence="2" type="ORF">LPMP_356110</name>
</gene>
<reference evidence="2 3" key="1">
    <citation type="journal article" date="2015" name="Sci. Rep.">
        <title>The genome of Leishmania panamensis: insights into genomics of the L. (Viannia) subgenus.</title>
        <authorList>
            <person name="Llanes A."/>
            <person name="Restrepo C.M."/>
            <person name="Vecchio G.D."/>
            <person name="Anguizola F.J."/>
            <person name="Lleonart R."/>
        </authorList>
    </citation>
    <scope>NUCLEOTIDE SEQUENCE [LARGE SCALE GENOMIC DNA]</scope>
    <source>
        <strain evidence="2 3">MHOM/PA/94/PSC-1</strain>
    </source>
</reference>
<evidence type="ECO:0000256" key="1">
    <source>
        <dbReference type="SAM" id="MobiDB-lite"/>
    </source>
</evidence>
<dbReference type="AlphaFoldDB" id="A0A088S517"/>
<name>A0A088S517_LEIPA</name>
<dbReference type="GeneID" id="22579639"/>
<dbReference type="VEuPathDB" id="TriTrypDB:LPAL13_350069500"/>
<organism evidence="2 3">
    <name type="scientific">Leishmania panamensis</name>
    <dbReference type="NCBI Taxonomy" id="5679"/>
    <lineage>
        <taxon>Eukaryota</taxon>
        <taxon>Discoba</taxon>
        <taxon>Euglenozoa</taxon>
        <taxon>Kinetoplastea</taxon>
        <taxon>Metakinetoplastina</taxon>
        <taxon>Trypanosomatida</taxon>
        <taxon>Trypanosomatidae</taxon>
        <taxon>Leishmaniinae</taxon>
        <taxon>Leishmania</taxon>
        <taxon>Leishmania guyanensis species complex</taxon>
    </lineage>
</organism>
<dbReference type="EMBL" id="CP009404">
    <property type="protein sequence ID" value="AIO02740.1"/>
    <property type="molecule type" value="Genomic_DNA"/>
</dbReference>
<dbReference type="eggNOG" id="ENOG502SHDU">
    <property type="taxonomic scope" value="Eukaryota"/>
</dbReference>
<evidence type="ECO:0000313" key="2">
    <source>
        <dbReference type="EMBL" id="AIO02740.1"/>
    </source>
</evidence>
<feature type="region of interest" description="Disordered" evidence="1">
    <location>
        <begin position="269"/>
        <end position="316"/>
    </location>
</feature>
<dbReference type="KEGG" id="lpan:LPMP_356110"/>
<proteinExistence type="predicted"/>
<evidence type="ECO:0000313" key="3">
    <source>
        <dbReference type="Proteomes" id="UP000063063"/>
    </source>
</evidence>
<sequence length="392" mass="42191">MTEPGHSSSSSSSSDALRFHAAHRTEVATKLLVDLVPHQAVVRSDSSSSPDAGQTTLEAFMNSNEEDAVSFIASFLHLTHNDRVTALAKLEGYEESPSAVDAAAGNAVPRACKSGAPSADLRQPLQQHELLAAQRALAERHTAHVQEKYAKLLSLARPTHRYESELQSLDKAVSPASVGVSYAAVCVAEKEGLETIQLEDGTRTGNLVAFLDKGMTEVLTNFDNFFEMDAPPPRALFGVPEEPRGDLPTPSSQLPLPTLDEILTVDAEEVEEPATSLSGQSRLSPTPCARDTGVTSDALEERSPSGRESCASSMTSAEESVALPGLQDSCVNLGTPDKTFRETYNADFLAQLQEVFSEEDNYVQSFALDPFFNYDADLLGEAFRAGAAWRQD</sequence>
<accession>A0A088S517</accession>
<dbReference type="OrthoDB" id="273741at2759"/>
<protein>
    <submittedName>
        <fullName evidence="2">Uncharacterized protein</fullName>
    </submittedName>
</protein>
<keyword evidence="3" id="KW-1185">Reference proteome</keyword>
<dbReference type="RefSeq" id="XP_010703540.1">
    <property type="nucleotide sequence ID" value="XM_010705238.1"/>
</dbReference>
<dbReference type="VEuPathDB" id="TriTrypDB:LPMP_356110"/>
<feature type="compositionally biased region" description="Polar residues" evidence="1">
    <location>
        <begin position="275"/>
        <end position="284"/>
    </location>
</feature>